<dbReference type="SUPFAM" id="SSF56112">
    <property type="entry name" value="Protein kinase-like (PK-like)"/>
    <property type="match status" value="1"/>
</dbReference>
<feature type="compositionally biased region" description="Basic and acidic residues" evidence="1">
    <location>
        <begin position="1399"/>
        <end position="1408"/>
    </location>
</feature>
<dbReference type="InterPro" id="IPR008271">
    <property type="entry name" value="Ser/Thr_kinase_AS"/>
</dbReference>
<comment type="caution">
    <text evidence="3">The sequence shown here is derived from an EMBL/GenBank/DDBJ whole genome shotgun (WGS) entry which is preliminary data.</text>
</comment>
<feature type="region of interest" description="Disordered" evidence="1">
    <location>
        <begin position="1475"/>
        <end position="1500"/>
    </location>
</feature>
<dbReference type="PROSITE" id="PS50011">
    <property type="entry name" value="PROTEIN_KINASE_DOM"/>
    <property type="match status" value="1"/>
</dbReference>
<feature type="compositionally biased region" description="Basic and acidic residues" evidence="1">
    <location>
        <begin position="962"/>
        <end position="974"/>
    </location>
</feature>
<keyword evidence="4" id="KW-1185">Reference proteome</keyword>
<organism evidence="3 4">
    <name type="scientific">Intoshia linei</name>
    <dbReference type="NCBI Taxonomy" id="1819745"/>
    <lineage>
        <taxon>Eukaryota</taxon>
        <taxon>Metazoa</taxon>
        <taxon>Spiralia</taxon>
        <taxon>Lophotrochozoa</taxon>
        <taxon>Mesozoa</taxon>
        <taxon>Orthonectida</taxon>
        <taxon>Rhopaluridae</taxon>
        <taxon>Intoshia</taxon>
    </lineage>
</organism>
<evidence type="ECO:0000313" key="4">
    <source>
        <dbReference type="Proteomes" id="UP000078046"/>
    </source>
</evidence>
<dbReference type="InterPro" id="IPR000719">
    <property type="entry name" value="Prot_kinase_dom"/>
</dbReference>
<name>A0A177BBM5_9BILA</name>
<dbReference type="GO" id="GO:0005524">
    <property type="term" value="F:ATP binding"/>
    <property type="evidence" value="ECO:0007669"/>
    <property type="project" value="InterPro"/>
</dbReference>
<dbReference type="OrthoDB" id="4062651at2759"/>
<dbReference type="Gene3D" id="3.30.200.20">
    <property type="entry name" value="Phosphorylase Kinase, domain 1"/>
    <property type="match status" value="1"/>
</dbReference>
<feature type="compositionally biased region" description="Basic residues" evidence="1">
    <location>
        <begin position="1422"/>
        <end position="1436"/>
    </location>
</feature>
<dbReference type="SMART" id="SM00220">
    <property type="entry name" value="S_TKc"/>
    <property type="match status" value="1"/>
</dbReference>
<feature type="compositionally biased region" description="Polar residues" evidence="1">
    <location>
        <begin position="1490"/>
        <end position="1499"/>
    </location>
</feature>
<feature type="region of interest" description="Disordered" evidence="1">
    <location>
        <begin position="962"/>
        <end position="981"/>
    </location>
</feature>
<accession>A0A177BBM5</accession>
<evidence type="ECO:0000313" key="3">
    <source>
        <dbReference type="EMBL" id="OAF71727.1"/>
    </source>
</evidence>
<gene>
    <name evidence="3" type="ORF">A3Q56_00513</name>
</gene>
<reference evidence="3 4" key="1">
    <citation type="submission" date="2016-04" db="EMBL/GenBank/DDBJ databases">
        <title>The genome of Intoshia linei affirms orthonectids as highly simplified spiralians.</title>
        <authorList>
            <person name="Mikhailov K.V."/>
            <person name="Slusarev G.S."/>
            <person name="Nikitin M.A."/>
            <person name="Logacheva M.D."/>
            <person name="Penin A."/>
            <person name="Aleoshin V."/>
            <person name="Panchin Y.V."/>
        </authorList>
    </citation>
    <scope>NUCLEOTIDE SEQUENCE [LARGE SCALE GENOMIC DNA]</scope>
    <source>
        <strain evidence="3">Intl2013</strain>
        <tissue evidence="3">Whole animal</tissue>
    </source>
</reference>
<feature type="domain" description="Protein kinase" evidence="2">
    <location>
        <begin position="355"/>
        <end position="611"/>
    </location>
</feature>
<dbReference type="GO" id="GO:0004672">
    <property type="term" value="F:protein kinase activity"/>
    <property type="evidence" value="ECO:0007669"/>
    <property type="project" value="InterPro"/>
</dbReference>
<dbReference type="PROSITE" id="PS00108">
    <property type="entry name" value="PROTEIN_KINASE_ST"/>
    <property type="match status" value="1"/>
</dbReference>
<sequence length="1691" mass="196012">MSDMEPVKTGRFNVKKTLKKTKKKRNLKSEMKIYYNTRKGMFVFNNTAKNRKMTTDGKQAEVFFEKTDTNGILKITKSFSDFEYRNISLDGKLFIPMIYDINECVNTKDTGLHAWRKRKKRFFKHKEGDEAYFSDPSNDFVDTVRYADPILKERMQDQSYFYAPTCNNINIISLTERSINFEEFNLLELSKYNCLKSKNMSSSMHDITTEWLEKKGIDRNGREIVVKRLIVCGCQLKNDSSQVCNWHQMNIMRNSLKIRSCDRKVFKYSRLKKIKNEMFRLKANIGGKNISKSKAMAILNEIIFKTNDEDDSDNSIIIEVQNPDEFIDFEVDIEENDFVDKKNDDKLMSPCGRFLRFKVAVGRGSYKIVYPCLDTETGIYLAWCELHSKAWSKEVVMLFIKEARLLKRISHNNIVQYHDFWNSERRRGDLVLVTDLLTSGTLKAYIKSLAPVSRKLIRSWSKQILLGLNFLHNQEPPIIHRDLKCDNIFISGSTGTVKIGDLGLAGIKKNDHVKSIIGTPQFMAPEIYSENYDELVDIYSFGMCVVEMATDRYPYTECKNAIQVYRKVVVGIKPKEIYMIRDLEIKALVFRCIEELPDRISMDELLKLPFFVQKPEIKLEVALDQFIAYPRSKIIFHLQSKPANPEKLNERSEFSIRDAISSYFILPRLTKAARAKLNDYIKYAIDTSRILLDYQTPIAIQEPLDFEDVPDETLTISDIFEGGILITSYDTDQKIFEGENVNQFSALDTGEMYSSLSLDRLISSLEEILTNQSKRDDNYWLSILSRYNKDTDIRNDENFSIFDIKLNLRLLPLNELVMIIYEIKRLSKELENKRLVSTQVEGESNWIVSNQAQPSDSISKNNIYCLEYSKTSIQDEFDSYSVHSNVSIMSAVPCDDPVNNCDLINQNESDLAMDLVVKNKQPKCSSEYTHMIDSSNIDNSKTDSVAVSATDDDIKEKECPCEKCQSRDENDETQHSNVCDYSSNQIDTNDFNEIDVSVNEDVQSNDNQEEVQTDNDIEVTSIDDQTEVQSNNEDQEDTLQIIESENNDTVEVEEEKNYETCSESQKIYIDDNEDMETSYAGNELLSDSVNYCLKQKLVKPIYKALFEFSKSTKNLNILPQSLDYLEVELVECINVLNLSMYDIEKDEQKIFIGVFAYFIRNSTNDEFHISKTIPEDENSKDTELNLKILSDSMITDPLYGSLFVSICNNIFQINKIATNIGTESTESSIFFKNIDQKSLNQRSNRFTNKNSYGLNPFMFSDKSWNNPIHTNDANSYNFSSTSNIIETDVDSLYKSHNFNFTTDFNLEDGNLEQHFLAALYNNQDYQQTVMKHVQAMMRLKSIHNYELQNISNSYRRYFFEKIVPLMMKQKGVTEWNPKLPPNAQSGNVPSEKSKKSKHDKNAHGKHTPEFSQSSTCEGSDKHSKHKGERRHKSKCKKSCLCKNNHSLKSYDRAPKHVKNEETHDKARVANIISSRKHKSHVRAGDENMHTDTSIVSSPDTKADKFLPVNLQNDNMYHGQNPLFMNEMEKPQNENIYREKIYNNNLYAENERAQNQHIVMSQYSQSFDFYRQPEIFNYGQSVVNQPRPAYPYNFNPNTQNNLMNKPIQVPQNYYPNDMKYYRMQQPYLGGQNQYPRNFIPINNYVPLNRNIYSNNANYNPVNFNPAQMDINDVKSLNYPPGPFNANMGNHQN</sequence>
<dbReference type="Pfam" id="PF00069">
    <property type="entry name" value="Pkinase"/>
    <property type="match status" value="1"/>
</dbReference>
<protein>
    <recommendedName>
        <fullName evidence="2">Protein kinase domain-containing protein</fullName>
    </recommendedName>
</protein>
<dbReference type="PANTHER" id="PTHR13902">
    <property type="entry name" value="SERINE/THREONINE-PROTEIN KINASE WNK WITH NO LYSINE -RELATED"/>
    <property type="match status" value="1"/>
</dbReference>
<dbReference type="InterPro" id="IPR011009">
    <property type="entry name" value="Kinase-like_dom_sf"/>
</dbReference>
<dbReference type="Gene3D" id="1.10.510.10">
    <property type="entry name" value="Transferase(Phosphotransferase) domain 1"/>
    <property type="match status" value="1"/>
</dbReference>
<dbReference type="InterPro" id="IPR050588">
    <property type="entry name" value="WNK_Ser-Thr_kinase"/>
</dbReference>
<evidence type="ECO:0000259" key="2">
    <source>
        <dbReference type="PROSITE" id="PS50011"/>
    </source>
</evidence>
<feature type="region of interest" description="Disordered" evidence="1">
    <location>
        <begin position="1374"/>
        <end position="1436"/>
    </location>
</feature>
<proteinExistence type="predicted"/>
<evidence type="ECO:0000256" key="1">
    <source>
        <dbReference type="SAM" id="MobiDB-lite"/>
    </source>
</evidence>
<dbReference type="Proteomes" id="UP000078046">
    <property type="component" value="Unassembled WGS sequence"/>
</dbReference>
<dbReference type="EMBL" id="LWCA01000028">
    <property type="protein sequence ID" value="OAF71727.1"/>
    <property type="molecule type" value="Genomic_DNA"/>
</dbReference>